<comment type="function">
    <text evidence="4">Necessary for protein synthesis in mitochondria. Functions as a ribosome recycling factor in mitochondria.</text>
</comment>
<dbReference type="Gene3D" id="1.10.132.20">
    <property type="entry name" value="Ribosome-recycling factor"/>
    <property type="match status" value="1"/>
</dbReference>
<comment type="similarity">
    <text evidence="1">Belongs to the RRF family.</text>
</comment>
<evidence type="ECO:0000313" key="8">
    <source>
        <dbReference type="EMBL" id="KAH3676891.1"/>
    </source>
</evidence>
<dbReference type="Pfam" id="PF01765">
    <property type="entry name" value="RRF"/>
    <property type="match status" value="1"/>
</dbReference>
<keyword evidence="9" id="KW-1185">Reference proteome</keyword>
<evidence type="ECO:0000256" key="2">
    <source>
        <dbReference type="ARBA" id="ARBA00020581"/>
    </source>
</evidence>
<dbReference type="Gene3D" id="3.30.1360.40">
    <property type="match status" value="1"/>
</dbReference>
<name>A0A9P8TFF0_9ASCO</name>
<dbReference type="EMBL" id="JAEUBD010000146">
    <property type="protein sequence ID" value="KAH3676891.1"/>
    <property type="molecule type" value="Genomic_DNA"/>
</dbReference>
<accession>A0A9P8TFF0</accession>
<feature type="domain" description="Ribosome recycling factor" evidence="7">
    <location>
        <begin position="63"/>
        <end position="222"/>
    </location>
</feature>
<dbReference type="GO" id="GO:0043023">
    <property type="term" value="F:ribosomal large subunit binding"/>
    <property type="evidence" value="ECO:0007669"/>
    <property type="project" value="TreeGrafter"/>
</dbReference>
<reference evidence="8" key="1">
    <citation type="journal article" date="2021" name="Open Biol.">
        <title>Shared evolutionary footprints suggest mitochondrial oxidative damage underlies multiple complex I losses in fungi.</title>
        <authorList>
            <person name="Schikora-Tamarit M.A."/>
            <person name="Marcet-Houben M."/>
            <person name="Nosek J."/>
            <person name="Gabaldon T."/>
        </authorList>
    </citation>
    <scope>NUCLEOTIDE SEQUENCE</scope>
    <source>
        <strain evidence="8">NCAIM Y.01608</strain>
    </source>
</reference>
<evidence type="ECO:0000256" key="6">
    <source>
        <dbReference type="SAM" id="Coils"/>
    </source>
</evidence>
<dbReference type="Proteomes" id="UP000788993">
    <property type="component" value="Unassembled WGS sequence"/>
</dbReference>
<gene>
    <name evidence="8" type="ORF">OGATHE_001381</name>
</gene>
<dbReference type="AlphaFoldDB" id="A0A9P8TFF0"/>
<evidence type="ECO:0000256" key="1">
    <source>
        <dbReference type="ARBA" id="ARBA00005912"/>
    </source>
</evidence>
<dbReference type="InterPro" id="IPR036191">
    <property type="entry name" value="RRF_sf"/>
</dbReference>
<keyword evidence="3" id="KW-0648">Protein biosynthesis</keyword>
<keyword evidence="6" id="KW-0175">Coiled coil</keyword>
<dbReference type="GO" id="GO:0006412">
    <property type="term" value="P:translation"/>
    <property type="evidence" value="ECO:0007669"/>
    <property type="project" value="UniProtKB-KW"/>
</dbReference>
<protein>
    <recommendedName>
        <fullName evidence="2">Ribosome-recycling factor, mitochondrial</fullName>
    </recommendedName>
    <alternativeName>
        <fullName evidence="5">Ribosome-releasing factor, mitochondrial</fullName>
    </alternativeName>
</protein>
<dbReference type="SUPFAM" id="SSF55194">
    <property type="entry name" value="Ribosome recycling factor, RRF"/>
    <property type="match status" value="1"/>
</dbReference>
<evidence type="ECO:0000256" key="4">
    <source>
        <dbReference type="ARBA" id="ARBA00024909"/>
    </source>
</evidence>
<feature type="coiled-coil region" evidence="6">
    <location>
        <begin position="183"/>
        <end position="217"/>
    </location>
</feature>
<evidence type="ECO:0000313" key="9">
    <source>
        <dbReference type="Proteomes" id="UP000788993"/>
    </source>
</evidence>
<comment type="caution">
    <text evidence="8">The sequence shown here is derived from an EMBL/GenBank/DDBJ whole genome shotgun (WGS) entry which is preliminary data.</text>
</comment>
<evidence type="ECO:0000256" key="5">
    <source>
        <dbReference type="ARBA" id="ARBA00033107"/>
    </source>
</evidence>
<dbReference type="PANTHER" id="PTHR20982:SF3">
    <property type="entry name" value="MITOCHONDRIAL RIBOSOME RECYCLING FACTOR PSEUDO 1"/>
    <property type="match status" value="1"/>
</dbReference>
<dbReference type="PANTHER" id="PTHR20982">
    <property type="entry name" value="RIBOSOME RECYCLING FACTOR"/>
    <property type="match status" value="1"/>
</dbReference>
<proteinExistence type="inferred from homology"/>
<dbReference type="InterPro" id="IPR002661">
    <property type="entry name" value="Ribosome_recyc_fac"/>
</dbReference>
<dbReference type="InterPro" id="IPR023584">
    <property type="entry name" value="Ribosome_recyc_fac_dom"/>
</dbReference>
<evidence type="ECO:0000256" key="3">
    <source>
        <dbReference type="ARBA" id="ARBA00022917"/>
    </source>
</evidence>
<organism evidence="8 9">
    <name type="scientific">Ogataea polymorpha</name>
    <dbReference type="NCBI Taxonomy" id="460523"/>
    <lineage>
        <taxon>Eukaryota</taxon>
        <taxon>Fungi</taxon>
        <taxon>Dikarya</taxon>
        <taxon>Ascomycota</taxon>
        <taxon>Saccharomycotina</taxon>
        <taxon>Pichiomycetes</taxon>
        <taxon>Pichiales</taxon>
        <taxon>Pichiaceae</taxon>
        <taxon>Ogataea</taxon>
    </lineage>
</organism>
<evidence type="ECO:0000259" key="7">
    <source>
        <dbReference type="Pfam" id="PF01765"/>
    </source>
</evidence>
<reference evidence="8" key="2">
    <citation type="submission" date="2021-01" db="EMBL/GenBank/DDBJ databases">
        <authorList>
            <person name="Schikora-Tamarit M.A."/>
        </authorList>
    </citation>
    <scope>NUCLEOTIDE SEQUENCE</scope>
    <source>
        <strain evidence="8">NCAIM Y.01608</strain>
    </source>
</reference>
<dbReference type="GO" id="GO:0005739">
    <property type="term" value="C:mitochondrion"/>
    <property type="evidence" value="ECO:0007669"/>
    <property type="project" value="TreeGrafter"/>
</dbReference>
<sequence>MMGLKFAARSTPRLQSLLWRPFSGTSFTSKSKAKNSAEVEEINPSAILKDVDKQFQSVLDKYKKKITEIKMGKADPQIFNKLKVKVENGTVLFTDIAQTTLKGKFLNITVFDPKNSKRIISAILGANLNLNAEEDPKNPQLLRVALPNTTKDLKEKQAKELKENFNIFKASSASIRAQFLKDLKKVEGSADVLKKLLQDIEKTHKNYTEKLTHAYKEAEKSLK</sequence>